<accession>A0A1V6UT10</accession>
<dbReference type="AlphaFoldDB" id="A0A1V6UT10"/>
<evidence type="ECO:0000313" key="1">
    <source>
        <dbReference type="EMBL" id="OQE41547.1"/>
    </source>
</evidence>
<dbReference type="EMBL" id="MOOB01000727">
    <property type="protein sequence ID" value="OQE41547.1"/>
    <property type="molecule type" value="Genomic_DNA"/>
</dbReference>
<reference evidence="2" key="1">
    <citation type="journal article" date="2017" name="Nat. Microbiol.">
        <title>Global analysis of biosynthetic gene clusters reveals vast potential of secondary metabolite production in Penicillium species.</title>
        <authorList>
            <person name="Nielsen J.C."/>
            <person name="Grijseels S."/>
            <person name="Prigent S."/>
            <person name="Ji B."/>
            <person name="Dainat J."/>
            <person name="Nielsen K.F."/>
            <person name="Frisvad J.C."/>
            <person name="Workman M."/>
            <person name="Nielsen J."/>
        </authorList>
    </citation>
    <scope>NUCLEOTIDE SEQUENCE [LARGE SCALE GENOMIC DNA]</scope>
    <source>
        <strain evidence="2">IBT 13039</strain>
    </source>
</reference>
<proteinExistence type="predicted"/>
<gene>
    <name evidence="1" type="ORF">PENNAL_c0727G05797</name>
</gene>
<protein>
    <submittedName>
        <fullName evidence="1">Uncharacterized protein</fullName>
    </submittedName>
</protein>
<feature type="non-terminal residue" evidence="1">
    <location>
        <position position="21"/>
    </location>
</feature>
<dbReference type="Proteomes" id="UP000191691">
    <property type="component" value="Unassembled WGS sequence"/>
</dbReference>
<sequence length="21" mass="2592">MNCQYLTIRTIIWNLQIMSLH</sequence>
<evidence type="ECO:0000313" key="2">
    <source>
        <dbReference type="Proteomes" id="UP000191691"/>
    </source>
</evidence>
<name>A0A1V6UT10_PENNA</name>
<organism evidence="1 2">
    <name type="scientific">Penicillium nalgiovense</name>
    <dbReference type="NCBI Taxonomy" id="60175"/>
    <lineage>
        <taxon>Eukaryota</taxon>
        <taxon>Fungi</taxon>
        <taxon>Dikarya</taxon>
        <taxon>Ascomycota</taxon>
        <taxon>Pezizomycotina</taxon>
        <taxon>Eurotiomycetes</taxon>
        <taxon>Eurotiomycetidae</taxon>
        <taxon>Eurotiales</taxon>
        <taxon>Aspergillaceae</taxon>
        <taxon>Penicillium</taxon>
    </lineage>
</organism>
<keyword evidence="2" id="KW-1185">Reference proteome</keyword>
<comment type="caution">
    <text evidence="1">The sequence shown here is derived from an EMBL/GenBank/DDBJ whole genome shotgun (WGS) entry which is preliminary data.</text>
</comment>